<evidence type="ECO:0000313" key="4">
    <source>
        <dbReference type="Proteomes" id="UP000297907"/>
    </source>
</evidence>
<dbReference type="AlphaFoldDB" id="A0A4V3IDB4"/>
<evidence type="ECO:0000256" key="2">
    <source>
        <dbReference type="SAM" id="Phobius"/>
    </source>
</evidence>
<dbReference type="EMBL" id="SOFL01000007">
    <property type="protein sequence ID" value="TFC05786.1"/>
    <property type="molecule type" value="Genomic_DNA"/>
</dbReference>
<feature type="region of interest" description="Disordered" evidence="1">
    <location>
        <begin position="1"/>
        <end position="66"/>
    </location>
</feature>
<feature type="compositionally biased region" description="Polar residues" evidence="1">
    <location>
        <begin position="40"/>
        <end position="62"/>
    </location>
</feature>
<proteinExistence type="predicted"/>
<evidence type="ECO:0000256" key="1">
    <source>
        <dbReference type="SAM" id="MobiDB-lite"/>
    </source>
</evidence>
<organism evidence="3 4">
    <name type="scientific">Cryobacterium adonitolivorans</name>
    <dbReference type="NCBI Taxonomy" id="1259189"/>
    <lineage>
        <taxon>Bacteria</taxon>
        <taxon>Bacillati</taxon>
        <taxon>Actinomycetota</taxon>
        <taxon>Actinomycetes</taxon>
        <taxon>Micrococcales</taxon>
        <taxon>Microbacteriaceae</taxon>
        <taxon>Cryobacterium</taxon>
    </lineage>
</organism>
<protein>
    <submittedName>
        <fullName evidence="3">Uncharacterized protein</fullName>
    </submittedName>
</protein>
<feature type="compositionally biased region" description="Basic and acidic residues" evidence="1">
    <location>
        <begin position="151"/>
        <end position="160"/>
    </location>
</feature>
<keyword evidence="2" id="KW-0812">Transmembrane</keyword>
<sequence>MSDQTGPAQPGSKQPGSKQPDSKQPGPQQPGLQLPGPQQTGAVQAGPQQPGLQHAGPQQTSPMKPAAWRHQARFLGGAFAVAAAVIAVGLWFAPAVTAYSGLSPWVFAALLGFLLVLTGACVLFAASLPPAGPAGPAVTAVTATAQPTAHPPEHSAEHPAAHPAAHPASHPAAPRRGLTILGSVLGVVGLALAALAVVLTVLLPAPTERIMVQFTDLYGRVQLEYCPTLPASFAATASRADLVGSSSILPVKVTGVVCGDSEYTDGVWIYLNRASVTVADEP</sequence>
<feature type="transmembrane region" description="Helical" evidence="2">
    <location>
        <begin position="105"/>
        <end position="126"/>
    </location>
</feature>
<keyword evidence="4" id="KW-1185">Reference proteome</keyword>
<comment type="caution">
    <text evidence="3">The sequence shown here is derived from an EMBL/GenBank/DDBJ whole genome shotgun (WGS) entry which is preliminary data.</text>
</comment>
<feature type="transmembrane region" description="Helical" evidence="2">
    <location>
        <begin position="178"/>
        <end position="203"/>
    </location>
</feature>
<evidence type="ECO:0000313" key="3">
    <source>
        <dbReference type="EMBL" id="TFC05786.1"/>
    </source>
</evidence>
<dbReference type="OrthoDB" id="5113563at2"/>
<feature type="compositionally biased region" description="Polar residues" evidence="1">
    <location>
        <begin position="1"/>
        <end position="19"/>
    </location>
</feature>
<feature type="region of interest" description="Disordered" evidence="1">
    <location>
        <begin position="145"/>
        <end position="171"/>
    </location>
</feature>
<feature type="transmembrane region" description="Helical" evidence="2">
    <location>
        <begin position="74"/>
        <end position="93"/>
    </location>
</feature>
<accession>A0A4V3IDB4</accession>
<gene>
    <name evidence="3" type="ORF">E3O42_02385</name>
</gene>
<keyword evidence="2" id="KW-1133">Transmembrane helix</keyword>
<feature type="compositionally biased region" description="Low complexity" evidence="1">
    <location>
        <begin position="161"/>
        <end position="171"/>
    </location>
</feature>
<dbReference type="Proteomes" id="UP000297907">
    <property type="component" value="Unassembled WGS sequence"/>
</dbReference>
<reference evidence="3 4" key="1">
    <citation type="submission" date="2019-03" db="EMBL/GenBank/DDBJ databases">
        <title>Genomics of glacier-inhabiting Cryobacterium strains.</title>
        <authorList>
            <person name="Liu Q."/>
            <person name="Xin Y.-H."/>
        </authorList>
    </citation>
    <scope>NUCLEOTIDE SEQUENCE [LARGE SCALE GENOMIC DNA]</scope>
    <source>
        <strain evidence="3 4">RHLS22-1</strain>
    </source>
</reference>
<keyword evidence="2" id="KW-0472">Membrane</keyword>
<name>A0A4V3IDB4_9MICO</name>
<feature type="compositionally biased region" description="Low complexity" evidence="1">
    <location>
        <begin position="24"/>
        <end position="39"/>
    </location>
</feature>
<dbReference type="RefSeq" id="WP_134452342.1">
    <property type="nucleotide sequence ID" value="NZ_SOFL01000007.1"/>
</dbReference>